<feature type="domain" description="HDOD" evidence="2">
    <location>
        <begin position="281"/>
        <end position="468"/>
    </location>
</feature>
<dbReference type="Pfam" id="PF08668">
    <property type="entry name" value="HDOD"/>
    <property type="match status" value="1"/>
</dbReference>
<feature type="region of interest" description="Disordered" evidence="1">
    <location>
        <begin position="1"/>
        <end position="30"/>
    </location>
</feature>
<dbReference type="RefSeq" id="WP_162083471.1">
    <property type="nucleotide sequence ID" value="NZ_AP021881.1"/>
</dbReference>
<protein>
    <submittedName>
        <fullName evidence="3">Cyclic diguanylate phosphodiesterase</fullName>
    </submittedName>
</protein>
<dbReference type="InterPro" id="IPR035919">
    <property type="entry name" value="EAL_sf"/>
</dbReference>
<dbReference type="KEGG" id="sniv:SFSGTM_01250"/>
<proteinExistence type="predicted"/>
<accession>A0A809SBT4</accession>
<sequence>MLGNLFKAFGKKEPSQEQPPDAKPDIPPPPTVDEVVPALTPQTLIATTKTYSINTSEVDATTTVVDALDIPTYGERNNPIEMTKRFLGRQPIFSNSQSIIGYEFSLRNQLDAPVTATIQQMQDEMLIASITDLDLKPMLGNKVAFISISPPMLASDWLVGLPSFHIVLALNSTQITDPNTTLALCQQRIAEGFCIAIDNPTFSAEQMPIIALAKYIRFDTEQYSAIELSKHMITTLGRSKATIIAKHVESEDEYVAYQSMMFHAFQGYFFTHAIPNQAKRIDKNRAHVIELLNMVIKQAEIHELEAVLKRDAVLSYKLLSFINSAANGLTRKLESISQALILLGYQQFYRWLTLLMFSSGNLDARGRALLQNALIRGRLTELLGENTLPASERDSLFIVGIFSLLDTLLNTPIKSAVAELNLNEALTQALVDDNGPYAPYLRLAIACEQGDQAQISELAQAIHLDVNSVNVMHVKTLIWAEGFTV</sequence>
<evidence type="ECO:0000313" key="4">
    <source>
        <dbReference type="Proteomes" id="UP000463939"/>
    </source>
</evidence>
<dbReference type="SUPFAM" id="SSF141868">
    <property type="entry name" value="EAL domain-like"/>
    <property type="match status" value="1"/>
</dbReference>
<name>A0A809SBT4_9PROT</name>
<dbReference type="Gene3D" id="3.20.20.450">
    <property type="entry name" value="EAL domain"/>
    <property type="match status" value="1"/>
</dbReference>
<keyword evidence="4" id="KW-1185">Reference proteome</keyword>
<dbReference type="InterPro" id="IPR052340">
    <property type="entry name" value="RNase_Y/CdgJ"/>
</dbReference>
<dbReference type="SUPFAM" id="SSF109604">
    <property type="entry name" value="HD-domain/PDEase-like"/>
    <property type="match status" value="1"/>
</dbReference>
<evidence type="ECO:0000313" key="3">
    <source>
        <dbReference type="EMBL" id="BBO99416.1"/>
    </source>
</evidence>
<dbReference type="PANTHER" id="PTHR33525">
    <property type="match status" value="1"/>
</dbReference>
<organism evidence="3 4">
    <name type="scientific">Sulfuriferula nivalis</name>
    <dbReference type="NCBI Taxonomy" id="2675298"/>
    <lineage>
        <taxon>Bacteria</taxon>
        <taxon>Pseudomonadati</taxon>
        <taxon>Pseudomonadota</taxon>
        <taxon>Betaproteobacteria</taxon>
        <taxon>Nitrosomonadales</taxon>
        <taxon>Sulfuricellaceae</taxon>
        <taxon>Sulfuriferula</taxon>
    </lineage>
</organism>
<reference evidence="4" key="1">
    <citation type="submission" date="2019-11" db="EMBL/GenBank/DDBJ databases">
        <title>Isolation and characterization of a novel species in the genus Sulfuriferula.</title>
        <authorList>
            <person name="Mochizuki J."/>
            <person name="Kojima H."/>
            <person name="Fukui M."/>
        </authorList>
    </citation>
    <scope>NUCLEOTIDE SEQUENCE [LARGE SCALE GENOMIC DNA]</scope>
    <source>
        <strain evidence="4">SGTM</strain>
    </source>
</reference>
<dbReference type="EMBL" id="AP021881">
    <property type="protein sequence ID" value="BBO99416.1"/>
    <property type="molecule type" value="Genomic_DNA"/>
</dbReference>
<evidence type="ECO:0000259" key="2">
    <source>
        <dbReference type="PROSITE" id="PS51833"/>
    </source>
</evidence>
<dbReference type="PROSITE" id="PS51833">
    <property type="entry name" value="HDOD"/>
    <property type="match status" value="1"/>
</dbReference>
<evidence type="ECO:0000256" key="1">
    <source>
        <dbReference type="SAM" id="MobiDB-lite"/>
    </source>
</evidence>
<dbReference type="Proteomes" id="UP000463939">
    <property type="component" value="Chromosome"/>
</dbReference>
<gene>
    <name evidence="3" type="ORF">SFSGTM_01250</name>
</gene>
<dbReference type="AlphaFoldDB" id="A0A809SBT4"/>
<dbReference type="Gene3D" id="1.10.3210.10">
    <property type="entry name" value="Hypothetical protein af1432"/>
    <property type="match status" value="1"/>
</dbReference>
<dbReference type="InterPro" id="IPR013976">
    <property type="entry name" value="HDOD"/>
</dbReference>
<feature type="compositionally biased region" description="Basic and acidic residues" evidence="1">
    <location>
        <begin position="10"/>
        <end position="24"/>
    </location>
</feature>
<dbReference type="PANTHER" id="PTHR33525:SF4">
    <property type="entry name" value="CYCLIC DI-GMP PHOSPHODIESTERASE CDGJ"/>
    <property type="match status" value="1"/>
</dbReference>